<accession>A0A0F8ZRM0</accession>
<proteinExistence type="predicted"/>
<evidence type="ECO:0000256" key="1">
    <source>
        <dbReference type="SAM" id="MobiDB-lite"/>
    </source>
</evidence>
<dbReference type="EMBL" id="LAZR01061919">
    <property type="protein sequence ID" value="KKK62591.1"/>
    <property type="molecule type" value="Genomic_DNA"/>
</dbReference>
<comment type="caution">
    <text evidence="2">The sequence shown here is derived from an EMBL/GenBank/DDBJ whole genome shotgun (WGS) entry which is preliminary data.</text>
</comment>
<gene>
    <name evidence="2" type="ORF">LCGC14_3002800</name>
</gene>
<organism evidence="2">
    <name type="scientific">marine sediment metagenome</name>
    <dbReference type="NCBI Taxonomy" id="412755"/>
    <lineage>
        <taxon>unclassified sequences</taxon>
        <taxon>metagenomes</taxon>
        <taxon>ecological metagenomes</taxon>
    </lineage>
</organism>
<feature type="region of interest" description="Disordered" evidence="1">
    <location>
        <begin position="35"/>
        <end position="61"/>
    </location>
</feature>
<reference evidence="2" key="1">
    <citation type="journal article" date="2015" name="Nature">
        <title>Complex archaea that bridge the gap between prokaryotes and eukaryotes.</title>
        <authorList>
            <person name="Spang A."/>
            <person name="Saw J.H."/>
            <person name="Jorgensen S.L."/>
            <person name="Zaremba-Niedzwiedzka K."/>
            <person name="Martijn J."/>
            <person name="Lind A.E."/>
            <person name="van Eijk R."/>
            <person name="Schleper C."/>
            <person name="Guy L."/>
            <person name="Ettema T.J."/>
        </authorList>
    </citation>
    <scope>NUCLEOTIDE SEQUENCE</scope>
</reference>
<evidence type="ECO:0000313" key="2">
    <source>
        <dbReference type="EMBL" id="KKK62591.1"/>
    </source>
</evidence>
<dbReference type="AlphaFoldDB" id="A0A0F8ZRM0"/>
<name>A0A0F8ZRM0_9ZZZZ</name>
<sequence length="61" mass="7137">MAVQIIQDEPPLIAVAYVFYGEMYDQRSGITYNHWDIPEHTNQTGNEAHNDRDRDERTTGR</sequence>
<feature type="compositionally biased region" description="Basic and acidic residues" evidence="1">
    <location>
        <begin position="48"/>
        <end position="61"/>
    </location>
</feature>
<protein>
    <submittedName>
        <fullName evidence="2">Uncharacterized protein</fullName>
    </submittedName>
</protein>